<keyword evidence="1 2" id="KW-0732">Signal</keyword>
<evidence type="ECO:0000313" key="4">
    <source>
        <dbReference type="EMBL" id="SKA92670.1"/>
    </source>
</evidence>
<dbReference type="PANTHER" id="PTHR39160">
    <property type="entry name" value="CELL WALL-BINDING PROTEIN YOCH"/>
    <property type="match status" value="1"/>
</dbReference>
<reference evidence="5" key="1">
    <citation type="submission" date="2017-02" db="EMBL/GenBank/DDBJ databases">
        <authorList>
            <person name="Varghese N."/>
            <person name="Submissions S."/>
        </authorList>
    </citation>
    <scope>NUCLEOTIDE SEQUENCE [LARGE SCALE GENOMIC DNA]</scope>
    <source>
        <strain evidence="5">ATCC 700200</strain>
    </source>
</reference>
<dbReference type="RefSeq" id="WP_078813108.1">
    <property type="nucleotide sequence ID" value="NZ_FUYE01000005.1"/>
</dbReference>
<dbReference type="OrthoDB" id="192457at2"/>
<dbReference type="EMBL" id="FUYE01000005">
    <property type="protein sequence ID" value="SKA92670.1"/>
    <property type="molecule type" value="Genomic_DNA"/>
</dbReference>
<gene>
    <name evidence="4" type="ORF">SAMN02745166_01928</name>
</gene>
<keyword evidence="5" id="KW-1185">Reference proteome</keyword>
<evidence type="ECO:0000259" key="3">
    <source>
        <dbReference type="Pfam" id="PF06725"/>
    </source>
</evidence>
<evidence type="ECO:0000256" key="2">
    <source>
        <dbReference type="SAM" id="SignalP"/>
    </source>
</evidence>
<feature type="chain" id="PRO_5013250578" evidence="2">
    <location>
        <begin position="24"/>
        <end position="164"/>
    </location>
</feature>
<evidence type="ECO:0000313" key="5">
    <source>
        <dbReference type="Proteomes" id="UP000190774"/>
    </source>
</evidence>
<evidence type="ECO:0000256" key="1">
    <source>
        <dbReference type="ARBA" id="ARBA00022729"/>
    </source>
</evidence>
<dbReference type="InterPro" id="IPR051933">
    <property type="entry name" value="Resuscitation_pf_RpfB"/>
</dbReference>
<protein>
    <submittedName>
        <fullName evidence="4">3D (Asp-Asp-Asp) domain-containing protein</fullName>
    </submittedName>
</protein>
<dbReference type="PROSITE" id="PS51257">
    <property type="entry name" value="PROKAR_LIPOPROTEIN"/>
    <property type="match status" value="1"/>
</dbReference>
<dbReference type="Pfam" id="PF06725">
    <property type="entry name" value="3D"/>
    <property type="match status" value="1"/>
</dbReference>
<organism evidence="4 5">
    <name type="scientific">Prosthecobacter debontii</name>
    <dbReference type="NCBI Taxonomy" id="48467"/>
    <lineage>
        <taxon>Bacteria</taxon>
        <taxon>Pseudomonadati</taxon>
        <taxon>Verrucomicrobiota</taxon>
        <taxon>Verrucomicrobiia</taxon>
        <taxon>Verrucomicrobiales</taxon>
        <taxon>Verrucomicrobiaceae</taxon>
        <taxon>Prosthecobacter</taxon>
    </lineage>
</organism>
<dbReference type="GO" id="GO:0004553">
    <property type="term" value="F:hydrolase activity, hydrolyzing O-glycosyl compounds"/>
    <property type="evidence" value="ECO:0007669"/>
    <property type="project" value="InterPro"/>
</dbReference>
<feature type="signal peptide" evidence="2">
    <location>
        <begin position="1"/>
        <end position="23"/>
    </location>
</feature>
<proteinExistence type="predicted"/>
<dbReference type="GO" id="GO:0009254">
    <property type="term" value="P:peptidoglycan turnover"/>
    <property type="evidence" value="ECO:0007669"/>
    <property type="project" value="InterPro"/>
</dbReference>
<dbReference type="AlphaFoldDB" id="A0A1T4XT01"/>
<dbReference type="STRING" id="48467.SAMN02745166_01928"/>
<feature type="domain" description="3D" evidence="3">
    <location>
        <begin position="71"/>
        <end position="133"/>
    </location>
</feature>
<name>A0A1T4XT01_9BACT</name>
<dbReference type="PANTHER" id="PTHR39160:SF4">
    <property type="entry name" value="RESUSCITATION-PROMOTING FACTOR RPFB"/>
    <property type="match status" value="1"/>
</dbReference>
<sequence>MIKATSCLLVVAAALLCSCSSSSSNRNLLSKKGTRITSVRTTAYTHSESDHIQYGARTAVGTQLRYGSLVRSAAADWSVYPVGTIFQIEGTPYIYQVDDYGSALVGTNTIDIYQPTKAHMNAWGVRNVNIRVLRWGSRSKSLAIMKERQKYDHVRKMVQRLERS</sequence>
<dbReference type="Proteomes" id="UP000190774">
    <property type="component" value="Unassembled WGS sequence"/>
</dbReference>
<dbReference type="InterPro" id="IPR010611">
    <property type="entry name" value="3D_dom"/>
</dbReference>
<accession>A0A1T4XT01</accession>
<dbReference type="GO" id="GO:0019867">
    <property type="term" value="C:outer membrane"/>
    <property type="evidence" value="ECO:0007669"/>
    <property type="project" value="InterPro"/>
</dbReference>
<dbReference type="CDD" id="cd22784">
    <property type="entry name" value="DPBB_MltA_YuiC-like"/>
    <property type="match status" value="1"/>
</dbReference>